<feature type="domain" description="RDRP core" evidence="3">
    <location>
        <begin position="675"/>
        <end position="932"/>
    </location>
</feature>
<protein>
    <recommendedName>
        <fullName evidence="1">RNA-dependent RNA polymerase</fullName>
        <ecNumber evidence="1">2.7.7.48</ecNumber>
    </recommendedName>
</protein>
<keyword evidence="5" id="KW-1185">Reference proteome</keyword>
<gene>
    <name evidence="4" type="ORF">CEUSTIGMA_g12760.t1</name>
</gene>
<evidence type="ECO:0000256" key="1">
    <source>
        <dbReference type="RuleBase" id="RU363098"/>
    </source>
</evidence>
<dbReference type="PANTHER" id="PTHR23079:SF55">
    <property type="entry name" value="RNA-DIRECTED RNA POLYMERASE"/>
    <property type="match status" value="1"/>
</dbReference>
<evidence type="ECO:0000259" key="3">
    <source>
        <dbReference type="Pfam" id="PF05183"/>
    </source>
</evidence>
<dbReference type="InterPro" id="IPR007855">
    <property type="entry name" value="RDRP"/>
</dbReference>
<dbReference type="Proteomes" id="UP000232323">
    <property type="component" value="Unassembled WGS sequence"/>
</dbReference>
<dbReference type="PANTHER" id="PTHR23079">
    <property type="entry name" value="RNA-DEPENDENT RNA POLYMERASE"/>
    <property type="match status" value="1"/>
</dbReference>
<dbReference type="EMBL" id="BEGY01000163">
    <property type="protein sequence ID" value="GAX85343.1"/>
    <property type="molecule type" value="Genomic_DNA"/>
</dbReference>
<dbReference type="Pfam" id="PF05183">
    <property type="entry name" value="RdRP"/>
    <property type="match status" value="2"/>
</dbReference>
<dbReference type="EC" id="2.7.7.48" evidence="1"/>
<dbReference type="STRING" id="1157962.A0A250XQP0"/>
<comment type="caution">
    <text evidence="4">The sequence shown here is derived from an EMBL/GenBank/DDBJ whole genome shotgun (WGS) entry which is preliminary data.</text>
</comment>
<evidence type="ECO:0000313" key="4">
    <source>
        <dbReference type="EMBL" id="GAX85343.1"/>
    </source>
</evidence>
<comment type="similarity">
    <text evidence="1">Belongs to the RdRP family.</text>
</comment>
<proteinExistence type="inferred from homology"/>
<reference evidence="4 5" key="1">
    <citation type="submission" date="2017-08" db="EMBL/GenBank/DDBJ databases">
        <title>Acidophilic green algal genome provides insights into adaptation to an acidic environment.</title>
        <authorList>
            <person name="Hirooka S."/>
            <person name="Hirose Y."/>
            <person name="Kanesaki Y."/>
            <person name="Higuchi S."/>
            <person name="Fujiwara T."/>
            <person name="Onuma R."/>
            <person name="Era A."/>
            <person name="Ohbayashi R."/>
            <person name="Uzuka A."/>
            <person name="Nozaki H."/>
            <person name="Yoshikawa H."/>
            <person name="Miyagishima S.Y."/>
        </authorList>
    </citation>
    <scope>NUCLEOTIDE SEQUENCE [LARGE SCALE GENOMIC DNA]</scope>
    <source>
        <strain evidence="4 5">NIES-2499</strain>
    </source>
</reference>
<comment type="function">
    <text evidence="1">Probably involved in the RNA silencing pathway and required for the generation of small interfering RNAs (siRNAs).</text>
</comment>
<dbReference type="InterPro" id="IPR057596">
    <property type="entry name" value="RDRP_core"/>
</dbReference>
<dbReference type="GO" id="GO:0031380">
    <property type="term" value="C:nuclear RNA-directed RNA polymerase complex"/>
    <property type="evidence" value="ECO:0007669"/>
    <property type="project" value="TreeGrafter"/>
</dbReference>
<feature type="domain" description="RDRP core" evidence="3">
    <location>
        <begin position="376"/>
        <end position="599"/>
    </location>
</feature>
<name>A0A250XQP0_9CHLO</name>
<keyword evidence="1" id="KW-0943">RNA-mediated gene silencing</keyword>
<dbReference type="OrthoDB" id="546036at2759"/>
<dbReference type="GO" id="GO:0030422">
    <property type="term" value="P:siRNA processing"/>
    <property type="evidence" value="ECO:0007669"/>
    <property type="project" value="TreeGrafter"/>
</dbReference>
<keyword evidence="1" id="KW-0548">Nucleotidyltransferase</keyword>
<organism evidence="4 5">
    <name type="scientific">Chlamydomonas eustigma</name>
    <dbReference type="NCBI Taxonomy" id="1157962"/>
    <lineage>
        <taxon>Eukaryota</taxon>
        <taxon>Viridiplantae</taxon>
        <taxon>Chlorophyta</taxon>
        <taxon>core chlorophytes</taxon>
        <taxon>Chlorophyceae</taxon>
        <taxon>CS clade</taxon>
        <taxon>Chlamydomonadales</taxon>
        <taxon>Chlamydomonadaceae</taxon>
        <taxon>Chlamydomonas</taxon>
    </lineage>
</organism>
<comment type="catalytic activity">
    <reaction evidence="1">
        <text>RNA(n) + a ribonucleoside 5'-triphosphate = RNA(n+1) + diphosphate</text>
        <dbReference type="Rhea" id="RHEA:21248"/>
        <dbReference type="Rhea" id="RHEA-COMP:14527"/>
        <dbReference type="Rhea" id="RHEA-COMP:17342"/>
        <dbReference type="ChEBI" id="CHEBI:33019"/>
        <dbReference type="ChEBI" id="CHEBI:61557"/>
        <dbReference type="ChEBI" id="CHEBI:140395"/>
        <dbReference type="EC" id="2.7.7.48"/>
    </reaction>
</comment>
<dbReference type="GO" id="GO:0003968">
    <property type="term" value="F:RNA-directed RNA polymerase activity"/>
    <property type="evidence" value="ECO:0007669"/>
    <property type="project" value="UniProtKB-KW"/>
</dbReference>
<keyword evidence="1" id="KW-0808">Transferase</keyword>
<evidence type="ECO:0000313" key="5">
    <source>
        <dbReference type="Proteomes" id="UP000232323"/>
    </source>
</evidence>
<evidence type="ECO:0000256" key="2">
    <source>
        <dbReference type="SAM" id="MobiDB-lite"/>
    </source>
</evidence>
<keyword evidence="1" id="KW-0694">RNA-binding</keyword>
<dbReference type="GO" id="GO:0003723">
    <property type="term" value="F:RNA binding"/>
    <property type="evidence" value="ECO:0007669"/>
    <property type="project" value="UniProtKB-KW"/>
</dbReference>
<sequence>MISSRPEKIYSPKRLNDEGSADFCTPSKLTRTDVVNSTTITALYGDDNRPFEAQARKPPQTVPAGSNCERAFTHYGSSKNVLPRQLGPAFSRAAEGPEEVLFESTLDGTSTTKAFHPLSHKPDSALMTSSRPSLPKQALPRGTWRRMMDLFSQQINVGVQFVKSGSRKQQPPSTASCILRQVFVTHARHGHDSACRSLEIKWAVFLQLLHPFRFALEAIDVMDYISVSTMNKLSNTPEHRLEVLDNALEQDALAASNSHKACGYPGQCSKSTQQPQSLLSSAIKRLIRAQALRWDLIMNRWEWQPQTQGLLHDNNLHVRCTKLVLNWASTPPEKEDKSLVLPVQHCHIRCQLQLEELLRKDKITTLQRHAEICWGDRVLEVHYREPRDDCPVPPLEQTQYLQGLFKHGIVVCARLYKPMLCKPHDDTSSATFYMFAVKSLSHPPEFQEVTAEHARDCLGGSGVRCLTDKNKVAARFELLASRTVCVDLPEGTNVLYCEDVAARDPMGQLVMDEDGKQVIMTDGAGLMSMDLVSNIPAVSGGALLSSATACEGVDPEPTIVQVRVMDERAPHPILIKGTLTPCAFLPPKTLLIPFSMVKAPSVTPFLMTWLDPIKVPTLTHQCYNLRSATPGIYGHGLTTLHHTCTSSDADTNKALKGIQSSSNCNKAATSSSRQCTDSVHMSHVAKLSVVKSTFSWRRARGSIDLVLLLDRQREKNMILRRLLTRWMQEAEQEVHKVVTNYESAVRAATSAGRQDVLKILLSGCHETRGDGSFRPCAYLMQQLHSIQQSEARGLREMRFELPDSFMMVGVPDASGSIPAGCVVAMGGEGKVVVEATSVLLYRAPGLEPNDIVRATAVTPSETFLNFYSRAPHPACPSSRRLHPAPAMYFSTLGLKSLASCMATGDFDGDEFYIMANKELVSAYKPCPESDFTRTAQSTRSDLFLRNLSAPGCRSSTDIERDGSTLCDSSQRDKMCDPRPHTSLEGLSKKEDVRGDLGGRCISMPGNSSSVPGGAVPLSYISAPSSSGGPATHGWMLQGQPRNQSAVKQATKLASGVPLPEDVNPFSSCEMESVGNFLNHGHWAHKTVCVNPVLTGEEATQLVLSSFLKLRRTSWEMKKAATLWRNFADLNGVQDQSSIDLARLYSLALDAPKSGATPHIPHDLTIAVNSACNEQHKPIWTVTEESQLHKRRLRYSSQAFRVSLVEHLFWLVGMPAEPDWSCEDLLFLDPHLSEGPSLQEALIHPDRSADRAACERELCQYLQQWEDGPMKEWSEVWSAALSKSQLPSRATRSQRRQQASDKEQVAQSVLEKARAFLLAGCDPSLVCFDTRKPVFKAIALYRAVYTRARRFQNMASTTRNQAPAVGMVWQVAGDYLCWIKAIRSGKGNMLPHVARRDLLIAFKPVVCRQLVPDDANHRSAH</sequence>
<accession>A0A250XQP0</accession>
<feature type="region of interest" description="Disordered" evidence="2">
    <location>
        <begin position="954"/>
        <end position="985"/>
    </location>
</feature>
<keyword evidence="1" id="KW-0696">RNA-directed RNA polymerase</keyword>
<feature type="compositionally biased region" description="Basic and acidic residues" evidence="2">
    <location>
        <begin position="969"/>
        <end position="985"/>
    </location>
</feature>